<accession>A0A366F2X0</accession>
<dbReference type="AlphaFoldDB" id="A0A366F2X0"/>
<feature type="transmembrane region" description="Helical" evidence="1">
    <location>
        <begin position="125"/>
        <end position="148"/>
    </location>
</feature>
<evidence type="ECO:0000256" key="1">
    <source>
        <dbReference type="SAM" id="Phobius"/>
    </source>
</evidence>
<proteinExistence type="predicted"/>
<dbReference type="OrthoDB" id="5431035at2"/>
<dbReference type="Gene3D" id="1.10.1760.20">
    <property type="match status" value="1"/>
</dbReference>
<dbReference type="EMBL" id="QNRJ01000001">
    <property type="protein sequence ID" value="RBP08099.1"/>
    <property type="molecule type" value="Genomic_DNA"/>
</dbReference>
<sequence>MKSNLKTLLLLSLFMAFSAIGGMVKIPAVIGTVALDSMPALLIASLYNGRWGAIIAGGGHLLSSLYAGFPLGPFHVLIAAEMAFFVWIFGYVFSNGKRVLAAILFFIGNGLLAGIPFIFILSSSFYYALLPSLLIASFINLTIAHFLYPPLRSRLKKGKIA</sequence>
<dbReference type="GO" id="GO:0022857">
    <property type="term" value="F:transmembrane transporter activity"/>
    <property type="evidence" value="ECO:0007669"/>
    <property type="project" value="InterPro"/>
</dbReference>
<keyword evidence="1" id="KW-0472">Membrane</keyword>
<name>A0A366F2X0_9BACI</name>
<keyword evidence="1" id="KW-0812">Transmembrane</keyword>
<dbReference type="RefSeq" id="WP_113967960.1">
    <property type="nucleotide sequence ID" value="NZ_QNRJ01000001.1"/>
</dbReference>
<feature type="transmembrane region" description="Helical" evidence="1">
    <location>
        <begin position="100"/>
        <end position="119"/>
    </location>
</feature>
<gene>
    <name evidence="2" type="ORF">DET59_101472</name>
</gene>
<keyword evidence="1" id="KW-1133">Transmembrane helix</keyword>
<comment type="caution">
    <text evidence="2">The sequence shown here is derived from an EMBL/GenBank/DDBJ whole genome shotgun (WGS) entry which is preliminary data.</text>
</comment>
<reference evidence="2 3" key="1">
    <citation type="submission" date="2018-06" db="EMBL/GenBank/DDBJ databases">
        <title>Freshwater and sediment microbial communities from various areas in North America, analyzing microbe dynamics in response to fracking.</title>
        <authorList>
            <person name="Lamendella R."/>
        </authorList>
    </citation>
    <scope>NUCLEOTIDE SEQUENCE [LARGE SCALE GENOMIC DNA]</scope>
    <source>
        <strain evidence="2 3">97B</strain>
    </source>
</reference>
<dbReference type="Proteomes" id="UP000252118">
    <property type="component" value="Unassembled WGS sequence"/>
</dbReference>
<organism evidence="2 3">
    <name type="scientific">Rossellomorea aquimaris</name>
    <dbReference type="NCBI Taxonomy" id="189382"/>
    <lineage>
        <taxon>Bacteria</taxon>
        <taxon>Bacillati</taxon>
        <taxon>Bacillota</taxon>
        <taxon>Bacilli</taxon>
        <taxon>Bacillales</taxon>
        <taxon>Bacillaceae</taxon>
        <taxon>Rossellomorea</taxon>
    </lineage>
</organism>
<evidence type="ECO:0000313" key="2">
    <source>
        <dbReference type="EMBL" id="RBP08099.1"/>
    </source>
</evidence>
<protein>
    <submittedName>
        <fullName evidence="2">Alpha-ribazole transporter</fullName>
    </submittedName>
</protein>
<evidence type="ECO:0000313" key="3">
    <source>
        <dbReference type="Proteomes" id="UP000252118"/>
    </source>
</evidence>
<feature type="transmembrane region" description="Helical" evidence="1">
    <location>
        <begin position="75"/>
        <end position="93"/>
    </location>
</feature>